<sequence>MSHLINKIILAALVIFLVHTPLPCKASRVLPGEVLILQSLQKGPVTPPGGSGCTFIPGNGGSGCPVKEMNVAGHALPRPTAYPHLSVPFGIATKQ</sequence>
<feature type="chain" id="PRO_5001635621" evidence="1">
    <location>
        <begin position="27"/>
        <end position="95"/>
    </location>
</feature>
<evidence type="ECO:0000313" key="2">
    <source>
        <dbReference type="EMBL" id="KDO41753.1"/>
    </source>
</evidence>
<reference evidence="2 3" key="1">
    <citation type="submission" date="2014-04" db="EMBL/GenBank/DDBJ databases">
        <authorList>
            <consortium name="International Citrus Genome Consortium"/>
            <person name="Gmitter F."/>
            <person name="Chen C."/>
            <person name="Farmerie W."/>
            <person name="Harkins T."/>
            <person name="Desany B."/>
            <person name="Mohiuddin M."/>
            <person name="Kodira C."/>
            <person name="Borodovsky M."/>
            <person name="Lomsadze A."/>
            <person name="Burns P."/>
            <person name="Jenkins J."/>
            <person name="Prochnik S."/>
            <person name="Shu S."/>
            <person name="Chapman J."/>
            <person name="Pitluck S."/>
            <person name="Schmutz J."/>
            <person name="Rokhsar D."/>
        </authorList>
    </citation>
    <scope>NUCLEOTIDE SEQUENCE</scope>
</reference>
<name>A0A067DG09_CITSI</name>
<dbReference type="EMBL" id="KK785572">
    <property type="protein sequence ID" value="KDO41753.1"/>
    <property type="molecule type" value="Genomic_DNA"/>
</dbReference>
<dbReference type="Proteomes" id="UP000027120">
    <property type="component" value="Unassembled WGS sequence"/>
</dbReference>
<dbReference type="PANTHER" id="PTHR33592">
    <property type="entry name" value="TRANSMEMBRANE PROTEIN"/>
    <property type="match status" value="1"/>
</dbReference>
<proteinExistence type="predicted"/>
<organism evidence="2 3">
    <name type="scientific">Citrus sinensis</name>
    <name type="common">Sweet orange</name>
    <name type="synonym">Citrus aurantium var. sinensis</name>
    <dbReference type="NCBI Taxonomy" id="2711"/>
    <lineage>
        <taxon>Eukaryota</taxon>
        <taxon>Viridiplantae</taxon>
        <taxon>Streptophyta</taxon>
        <taxon>Embryophyta</taxon>
        <taxon>Tracheophyta</taxon>
        <taxon>Spermatophyta</taxon>
        <taxon>Magnoliopsida</taxon>
        <taxon>eudicotyledons</taxon>
        <taxon>Gunneridae</taxon>
        <taxon>Pentapetalae</taxon>
        <taxon>rosids</taxon>
        <taxon>malvids</taxon>
        <taxon>Sapindales</taxon>
        <taxon>Rutaceae</taxon>
        <taxon>Aurantioideae</taxon>
        <taxon>Citrus</taxon>
    </lineage>
</organism>
<evidence type="ECO:0000313" key="3">
    <source>
        <dbReference type="Proteomes" id="UP000027120"/>
    </source>
</evidence>
<feature type="signal peptide" evidence="1">
    <location>
        <begin position="1"/>
        <end position="26"/>
    </location>
</feature>
<accession>A0A067DG09</accession>
<evidence type="ECO:0000256" key="1">
    <source>
        <dbReference type="SAM" id="SignalP"/>
    </source>
</evidence>
<dbReference type="PANTHER" id="PTHR33592:SF5">
    <property type="entry name" value="TRANSMEMBRANE PROTEIN"/>
    <property type="match status" value="1"/>
</dbReference>
<keyword evidence="1" id="KW-0732">Signal</keyword>
<keyword evidence="3" id="KW-1185">Reference proteome</keyword>
<gene>
    <name evidence="2" type="ORF">CISIN_1g034418mg</name>
</gene>
<dbReference type="AlphaFoldDB" id="A0A067DG09"/>
<protein>
    <submittedName>
        <fullName evidence="2">Uncharacterized protein</fullName>
    </submittedName>
</protein>